<dbReference type="AlphaFoldDB" id="A0A072NGI9"/>
<dbReference type="OrthoDB" id="2439508at2"/>
<sequence length="62" mass="6876">MISNIGAGGLVLFFNIIFLIVGLLIMYLVISKAVKDGINKSVIGEFVEKKYKNSQDNEDLNK</sequence>
<gene>
    <name evidence="2" type="ORF">M670_04449</name>
</gene>
<dbReference type="Proteomes" id="UP000027936">
    <property type="component" value="Unassembled WGS sequence"/>
</dbReference>
<protein>
    <submittedName>
        <fullName evidence="2">Uncharacterized protein</fullName>
    </submittedName>
</protein>
<reference evidence="2 3" key="1">
    <citation type="submission" date="2014-04" db="EMBL/GenBank/DDBJ databases">
        <title>Draft genome sequence of Bacillus azotoformans MEV2011, a (co-) denitrifying strain unable to grow in the presence of oxygen.</title>
        <authorList>
            <person name="Nielsen M."/>
            <person name="Schreiber L."/>
            <person name="Finster K."/>
            <person name="Schramm A."/>
        </authorList>
    </citation>
    <scope>NUCLEOTIDE SEQUENCE [LARGE SCALE GENOMIC DNA]</scope>
    <source>
        <strain evidence="2 3">MEV2011</strain>
    </source>
</reference>
<proteinExistence type="predicted"/>
<evidence type="ECO:0000313" key="2">
    <source>
        <dbReference type="EMBL" id="KEF36377.1"/>
    </source>
</evidence>
<dbReference type="EMBL" id="JJRY01000028">
    <property type="protein sequence ID" value="KEF36377.1"/>
    <property type="molecule type" value="Genomic_DNA"/>
</dbReference>
<organism evidence="2 3">
    <name type="scientific">Schinkia azotoformans MEV2011</name>
    <dbReference type="NCBI Taxonomy" id="1348973"/>
    <lineage>
        <taxon>Bacteria</taxon>
        <taxon>Bacillati</taxon>
        <taxon>Bacillota</taxon>
        <taxon>Bacilli</taxon>
        <taxon>Bacillales</taxon>
        <taxon>Bacillaceae</taxon>
        <taxon>Calidifontibacillus/Schinkia group</taxon>
        <taxon>Schinkia</taxon>
    </lineage>
</organism>
<dbReference type="PATRIC" id="fig|1348973.3.peg.4323"/>
<feature type="transmembrane region" description="Helical" evidence="1">
    <location>
        <begin position="6"/>
        <end position="30"/>
    </location>
</feature>
<evidence type="ECO:0000256" key="1">
    <source>
        <dbReference type="SAM" id="Phobius"/>
    </source>
</evidence>
<keyword evidence="1" id="KW-1133">Transmembrane helix</keyword>
<name>A0A072NGI9_SCHAZ</name>
<comment type="caution">
    <text evidence="2">The sequence shown here is derived from an EMBL/GenBank/DDBJ whole genome shotgun (WGS) entry which is preliminary data.</text>
</comment>
<dbReference type="RefSeq" id="WP_035198369.1">
    <property type="nucleotide sequence ID" value="NZ_JJRY01000028.1"/>
</dbReference>
<keyword evidence="1" id="KW-0812">Transmembrane</keyword>
<keyword evidence="1" id="KW-0472">Membrane</keyword>
<accession>A0A072NGI9</accession>
<evidence type="ECO:0000313" key="3">
    <source>
        <dbReference type="Proteomes" id="UP000027936"/>
    </source>
</evidence>